<dbReference type="HOGENOM" id="CLU_2896834_0_0_7"/>
<dbReference type="Proteomes" id="UP000009173">
    <property type="component" value="Chromosome"/>
</dbReference>
<dbReference type="AlphaFoldDB" id="A0A0H3A8H3"/>
<dbReference type="KEGG" id="dvl:Dvul_1365"/>
<sequence length="67" mass="7635">MLEPLQWAIHGETIQSPLPQDIPWWMPDHAIFFGVLYAVLFVILSGVGYVMLKSMRDCAKDCHGSHH</sequence>
<dbReference type="EMBL" id="CP000527">
    <property type="protein sequence ID" value="ABM28383.1"/>
    <property type="molecule type" value="Genomic_DNA"/>
</dbReference>
<proteinExistence type="predicted"/>
<keyword evidence="1" id="KW-0472">Membrane</keyword>
<accession>A0A0H3A8H3</accession>
<reference evidence="3" key="1">
    <citation type="journal article" date="2009" name="Environ. Microbiol.">
        <title>Contribution of mobile genetic elements to Desulfovibrio vulgaris genome plasticity.</title>
        <authorList>
            <person name="Walker C.B."/>
            <person name="Stolyar S."/>
            <person name="Chivian D."/>
            <person name="Pinel N."/>
            <person name="Gabster J.A."/>
            <person name="Dehal P.S."/>
            <person name="He Z."/>
            <person name="Yang Z.K."/>
            <person name="Yen H.C."/>
            <person name="Zhou J."/>
            <person name="Wall J.D."/>
            <person name="Hazen T.C."/>
            <person name="Arkin A.P."/>
            <person name="Stahl D.A."/>
        </authorList>
    </citation>
    <scope>NUCLEOTIDE SEQUENCE [LARGE SCALE GENOMIC DNA]</scope>
    <source>
        <strain evidence="3">DP4</strain>
    </source>
</reference>
<evidence type="ECO:0000313" key="3">
    <source>
        <dbReference type="Proteomes" id="UP000009173"/>
    </source>
</evidence>
<keyword evidence="1" id="KW-0812">Transmembrane</keyword>
<organism evidence="2 3">
    <name type="scientific">Nitratidesulfovibrio vulgaris (strain DP4)</name>
    <name type="common">Desulfovibrio vulgaris</name>
    <dbReference type="NCBI Taxonomy" id="391774"/>
    <lineage>
        <taxon>Bacteria</taxon>
        <taxon>Pseudomonadati</taxon>
        <taxon>Thermodesulfobacteriota</taxon>
        <taxon>Desulfovibrionia</taxon>
        <taxon>Desulfovibrionales</taxon>
        <taxon>Desulfovibrionaceae</taxon>
        <taxon>Nitratidesulfovibrio</taxon>
    </lineage>
</organism>
<evidence type="ECO:0000313" key="2">
    <source>
        <dbReference type="EMBL" id="ABM28383.1"/>
    </source>
</evidence>
<name>A0A0H3A8H3_NITV4</name>
<dbReference type="RefSeq" id="WP_010939082.1">
    <property type="nucleotide sequence ID" value="NC_008751.1"/>
</dbReference>
<keyword evidence="1" id="KW-1133">Transmembrane helix</keyword>
<evidence type="ECO:0000256" key="1">
    <source>
        <dbReference type="SAM" id="Phobius"/>
    </source>
</evidence>
<protein>
    <submittedName>
        <fullName evidence="2">Uncharacterized protein</fullName>
    </submittedName>
</protein>
<feature type="transmembrane region" description="Helical" evidence="1">
    <location>
        <begin position="30"/>
        <end position="52"/>
    </location>
</feature>
<gene>
    <name evidence="2" type="ordered locus">Dvul_1365</name>
</gene>